<keyword evidence="1" id="KW-0472">Membrane</keyword>
<gene>
    <name evidence="2" type="ORF">SAMN06265220_103235</name>
</gene>
<keyword evidence="1" id="KW-1133">Transmembrane helix</keyword>
<dbReference type="Proteomes" id="UP000319267">
    <property type="component" value="Unassembled WGS sequence"/>
</dbReference>
<evidence type="ECO:0000313" key="2">
    <source>
        <dbReference type="EMBL" id="SMO73226.1"/>
    </source>
</evidence>
<keyword evidence="1" id="KW-0812">Transmembrane</keyword>
<evidence type="ECO:0000256" key="1">
    <source>
        <dbReference type="SAM" id="Phobius"/>
    </source>
</evidence>
<evidence type="ECO:0000313" key="3">
    <source>
        <dbReference type="Proteomes" id="UP000319267"/>
    </source>
</evidence>
<organism evidence="2 3">
    <name type="scientific">Flavobacterium nitrogenifigens</name>
    <dbReference type="NCBI Taxonomy" id="1617283"/>
    <lineage>
        <taxon>Bacteria</taxon>
        <taxon>Pseudomonadati</taxon>
        <taxon>Bacteroidota</taxon>
        <taxon>Flavobacteriia</taxon>
        <taxon>Flavobacteriales</taxon>
        <taxon>Flavobacteriaceae</taxon>
        <taxon>Flavobacterium</taxon>
    </lineage>
</organism>
<dbReference type="EMBL" id="FXTQ01000003">
    <property type="protein sequence ID" value="SMO73226.1"/>
    <property type="molecule type" value="Genomic_DNA"/>
</dbReference>
<dbReference type="RefSeq" id="WP_111378253.1">
    <property type="nucleotide sequence ID" value="NZ_CP043612.1"/>
</dbReference>
<proteinExistence type="predicted"/>
<dbReference type="AlphaFoldDB" id="A0A521DNE3"/>
<protein>
    <submittedName>
        <fullName evidence="2">Uncharacterized protein</fullName>
    </submittedName>
</protein>
<keyword evidence="3" id="KW-1185">Reference proteome</keyword>
<accession>A0A521DNE3</accession>
<feature type="transmembrane region" description="Helical" evidence="1">
    <location>
        <begin position="39"/>
        <end position="59"/>
    </location>
</feature>
<reference evidence="2 3" key="1">
    <citation type="submission" date="2017-05" db="EMBL/GenBank/DDBJ databases">
        <authorList>
            <person name="Varghese N."/>
            <person name="Submissions S."/>
        </authorList>
    </citation>
    <scope>NUCLEOTIDE SEQUENCE [LARGE SCALE GENOMIC DNA]</scope>
    <source>
        <strain evidence="2 3">DSM 29982</strain>
    </source>
</reference>
<sequence length="134" mass="16009">MPLTIFSDEVRFRFKSKNWQYQFDEIKELILLKKKRKYFLENGSFIAVTATAYYCMLFSNLIDLHYVIPAVLSYALIVALWFSDKAEFVYFLFVKDIYQKEIKTKIAPKDHVLVGEQMDYYLDLQFERSVKITA</sequence>
<name>A0A521DNE3_9FLAO</name>
<dbReference type="OrthoDB" id="1356850at2"/>